<evidence type="ECO:0000256" key="4">
    <source>
        <dbReference type="ARBA" id="ARBA00023163"/>
    </source>
</evidence>
<keyword evidence="3" id="KW-0238">DNA-binding</keyword>
<dbReference type="Pfam" id="PF03466">
    <property type="entry name" value="LysR_substrate"/>
    <property type="match status" value="1"/>
</dbReference>
<evidence type="ECO:0000313" key="6">
    <source>
        <dbReference type="EMBL" id="VVD72224.1"/>
    </source>
</evidence>
<evidence type="ECO:0000313" key="7">
    <source>
        <dbReference type="Proteomes" id="UP000333828"/>
    </source>
</evidence>
<dbReference type="InterPro" id="IPR000847">
    <property type="entry name" value="LysR_HTH_N"/>
</dbReference>
<sequence>MDRLTAMRVFTEVAERGSLTAASQRLDMSRAMVSRYLAELEAWLGTRLLHRTTRAVSLTEAGLDALPRCREMLGIADDLASVSHDDTTPRGLLRVACSTSLGQAFLAAAVTRFIARHPGVAIDLVVADRTVDLVDERIDLAIRVTSEPAPGLIVRRLATCHSVVCAAPAYLQRHGTPARAEDLALHNCLTYTYFGKSLWQFTHDGTPLGVPVGGNLSANEANVLLSATLAGAGIGMQPVYAALPHLRDGTLQALLPDYVPREMSVYGVYTSRKQMPSALRALLDDLVEQFRTGLFEDSGYTASKPATRNQ</sequence>
<dbReference type="SUPFAM" id="SSF46785">
    <property type="entry name" value="Winged helix' DNA-binding domain"/>
    <property type="match status" value="1"/>
</dbReference>
<evidence type="ECO:0000256" key="3">
    <source>
        <dbReference type="ARBA" id="ARBA00023125"/>
    </source>
</evidence>
<gene>
    <name evidence="6" type="ORF">PIN31115_00664</name>
</gene>
<protein>
    <submittedName>
        <fullName evidence="6">LysR family transcriptional regulator</fullName>
    </submittedName>
</protein>
<dbReference type="FunFam" id="1.10.10.10:FF:000001">
    <property type="entry name" value="LysR family transcriptional regulator"/>
    <property type="match status" value="1"/>
</dbReference>
<dbReference type="Gene3D" id="1.10.10.10">
    <property type="entry name" value="Winged helix-like DNA-binding domain superfamily/Winged helix DNA-binding domain"/>
    <property type="match status" value="1"/>
</dbReference>
<comment type="similarity">
    <text evidence="1">Belongs to the LysR transcriptional regulatory family.</text>
</comment>
<dbReference type="RefSeq" id="WP_150682857.1">
    <property type="nucleotide sequence ID" value="NZ_CABPSI010000001.1"/>
</dbReference>
<dbReference type="PROSITE" id="PS50931">
    <property type="entry name" value="HTH_LYSR"/>
    <property type="match status" value="1"/>
</dbReference>
<evidence type="ECO:0000256" key="2">
    <source>
        <dbReference type="ARBA" id="ARBA00023015"/>
    </source>
</evidence>
<proteinExistence type="inferred from homology"/>
<dbReference type="Proteomes" id="UP000333828">
    <property type="component" value="Unassembled WGS sequence"/>
</dbReference>
<evidence type="ECO:0000259" key="5">
    <source>
        <dbReference type="PROSITE" id="PS50931"/>
    </source>
</evidence>
<dbReference type="InterPro" id="IPR058163">
    <property type="entry name" value="LysR-type_TF_proteobact-type"/>
</dbReference>
<accession>A0A5E4SCB3</accession>
<dbReference type="GO" id="GO:0006351">
    <property type="term" value="P:DNA-templated transcription"/>
    <property type="evidence" value="ECO:0007669"/>
    <property type="project" value="TreeGrafter"/>
</dbReference>
<evidence type="ECO:0000256" key="1">
    <source>
        <dbReference type="ARBA" id="ARBA00009437"/>
    </source>
</evidence>
<dbReference type="EMBL" id="CABPSI010000001">
    <property type="protein sequence ID" value="VVD72224.1"/>
    <property type="molecule type" value="Genomic_DNA"/>
</dbReference>
<dbReference type="FunFam" id="3.40.190.290:FF:000001">
    <property type="entry name" value="Transcriptional regulator, LysR family"/>
    <property type="match status" value="1"/>
</dbReference>
<feature type="domain" description="HTH lysR-type" evidence="5">
    <location>
        <begin position="1"/>
        <end position="59"/>
    </location>
</feature>
<dbReference type="InterPro" id="IPR036388">
    <property type="entry name" value="WH-like_DNA-bd_sf"/>
</dbReference>
<dbReference type="SUPFAM" id="SSF53850">
    <property type="entry name" value="Periplasmic binding protein-like II"/>
    <property type="match status" value="1"/>
</dbReference>
<dbReference type="InterPro" id="IPR005119">
    <property type="entry name" value="LysR_subst-bd"/>
</dbReference>
<dbReference type="GO" id="GO:0003700">
    <property type="term" value="F:DNA-binding transcription factor activity"/>
    <property type="evidence" value="ECO:0007669"/>
    <property type="project" value="InterPro"/>
</dbReference>
<dbReference type="Pfam" id="PF00126">
    <property type="entry name" value="HTH_1"/>
    <property type="match status" value="1"/>
</dbReference>
<organism evidence="6 7">
    <name type="scientific">Pandoraea iniqua</name>
    <dbReference type="NCBI Taxonomy" id="2508288"/>
    <lineage>
        <taxon>Bacteria</taxon>
        <taxon>Pseudomonadati</taxon>
        <taxon>Pseudomonadota</taxon>
        <taxon>Betaproteobacteria</taxon>
        <taxon>Burkholderiales</taxon>
        <taxon>Burkholderiaceae</taxon>
        <taxon>Pandoraea</taxon>
    </lineage>
</organism>
<dbReference type="Gene3D" id="3.40.190.290">
    <property type="match status" value="1"/>
</dbReference>
<dbReference type="AlphaFoldDB" id="A0A5E4SCB3"/>
<dbReference type="PANTHER" id="PTHR30537:SF35">
    <property type="entry name" value="TRANSCRIPTIONAL REGULATORY PROTEIN"/>
    <property type="match status" value="1"/>
</dbReference>
<name>A0A5E4SCB3_9BURK</name>
<dbReference type="CDD" id="cd08422">
    <property type="entry name" value="PBP2_CrgA_like"/>
    <property type="match status" value="1"/>
</dbReference>
<dbReference type="PANTHER" id="PTHR30537">
    <property type="entry name" value="HTH-TYPE TRANSCRIPTIONAL REGULATOR"/>
    <property type="match status" value="1"/>
</dbReference>
<keyword evidence="2" id="KW-0805">Transcription regulation</keyword>
<keyword evidence="4" id="KW-0804">Transcription</keyword>
<dbReference type="GO" id="GO:0043565">
    <property type="term" value="F:sequence-specific DNA binding"/>
    <property type="evidence" value="ECO:0007669"/>
    <property type="project" value="TreeGrafter"/>
</dbReference>
<reference evidence="6 7" key="1">
    <citation type="submission" date="2019-08" db="EMBL/GenBank/DDBJ databases">
        <authorList>
            <person name="Peeters C."/>
        </authorList>
    </citation>
    <scope>NUCLEOTIDE SEQUENCE [LARGE SCALE GENOMIC DNA]</scope>
    <source>
        <strain evidence="6 7">LMG 31115</strain>
    </source>
</reference>
<keyword evidence="7" id="KW-1185">Reference proteome</keyword>
<dbReference type="InterPro" id="IPR036390">
    <property type="entry name" value="WH_DNA-bd_sf"/>
</dbReference>